<evidence type="ECO:0000313" key="3">
    <source>
        <dbReference type="EMBL" id="SFC41816.1"/>
    </source>
</evidence>
<dbReference type="Pfam" id="PF13087">
    <property type="entry name" value="AAA_12"/>
    <property type="match status" value="1"/>
</dbReference>
<dbReference type="OrthoDB" id="9757917at2"/>
<dbReference type="InterPro" id="IPR041679">
    <property type="entry name" value="DNA2/NAM7-like_C"/>
</dbReference>
<dbReference type="Proteomes" id="UP000198862">
    <property type="component" value="Unassembled WGS sequence"/>
</dbReference>
<dbReference type="InterPro" id="IPR041677">
    <property type="entry name" value="DNA2/NAM7_AAA_11"/>
</dbReference>
<dbReference type="PANTHER" id="PTHR10887">
    <property type="entry name" value="DNA2/NAM7 HELICASE FAMILY"/>
    <property type="match status" value="1"/>
</dbReference>
<name>A0A1I1J000_9GAMM</name>
<keyword evidence="4" id="KW-1185">Reference proteome</keyword>
<dbReference type="CDD" id="cd18808">
    <property type="entry name" value="SF1_C_Upf1"/>
    <property type="match status" value="1"/>
</dbReference>
<dbReference type="STRING" id="1123010.SAMN02745724_01603"/>
<dbReference type="Pfam" id="PF13086">
    <property type="entry name" value="AAA_11"/>
    <property type="match status" value="1"/>
</dbReference>
<dbReference type="EMBL" id="FOLO01000009">
    <property type="protein sequence ID" value="SFC41816.1"/>
    <property type="molecule type" value="Genomic_DNA"/>
</dbReference>
<reference evidence="3 4" key="1">
    <citation type="submission" date="2016-10" db="EMBL/GenBank/DDBJ databases">
        <authorList>
            <person name="de Groot N.N."/>
        </authorList>
    </citation>
    <scope>NUCLEOTIDE SEQUENCE [LARGE SCALE GENOMIC DNA]</scope>
    <source>
        <strain evidence="3 4">DSM 6059</strain>
    </source>
</reference>
<proteinExistence type="predicted"/>
<dbReference type="RefSeq" id="WP_091982557.1">
    <property type="nucleotide sequence ID" value="NZ_FOLO01000009.1"/>
</dbReference>
<feature type="domain" description="DNA2/NAM7 helicase helicase" evidence="1">
    <location>
        <begin position="258"/>
        <end position="552"/>
    </location>
</feature>
<sequence>MNSKNIISYYRDCYKEDSADLNLWNLNKLKKEDCLVLDGQDDLGSGFLPRLPLPIEFAEQMMKRVQVYQRERVLLYVSFILVGKMEVKGEMKQLVTPILFNEATIEKDDNSYYFTVVNPIPEVNEPLTQLLMPEGSMTPNLKDSAHIQSASLWTSWLKNSPLELNLLELLNFPNLVNSDEIKKALKRKTPTLLPASMLVFVERSTSSRGIIHELEEIIASNELSSPLSDLLMPLAQPLNISHASKPLKYDYLPGLLSTPQKKIISIAANASLGCVSGPPGTGKSYTIAAIAAEHMARGESVLIVTNNDAALDVIANKLDDNFGLSDISIRAGQKEFLKKLKTYIADLLAGYFSDDLKTDPKLCESDLSKLNNSLNKLEKRFVKFCHKAIIRGQRLKKLEQTDSQWMKRIYLALAQNGILQLAKQWASLNEINIKHIEREALASHYLSTLKNKNLKTLVETKRKSLQAFNKAIRSRTSKKQFELFDDIEYSALLSAFPVWLVSLNTLYRVLPLKAQMFDLVIIDEATQCNISSCLPALYRAKRAMVVGDTKQLKHYSFLAKNKEAQLTTKNNLTENTDGVVSYRDNSILDLTLRALNSHQQLAFLDEHFRSKPELIHFSNECFYQNKLKIMQHRPCTSSGHLHVQRLNGVRDKSGVNHLEASKVIESITKQINEDNQAGITHTIGVISPFRHQAEHINKEVEANFSDTEIIKHKIRVATPYGFQGEERDVMLISFSLDNDSKRAAVYLNKADVFNVTITRARQKQILFLSIDETQLPGHNLLRQYLSSISKFEATHTIASELDEFQQKVILELDKLNIETWPGYTIAGTEIDILCRYNGHYLAIDLIGFPGPWADFFELNTYKLFKRAGIEVLPISYGLWVVDKNVCIQKIISKLR</sequence>
<dbReference type="InterPro" id="IPR045055">
    <property type="entry name" value="DNA2/NAM7-like"/>
</dbReference>
<feature type="domain" description="DNA2/NAM7 helicase-like C-terminal" evidence="2">
    <location>
        <begin position="594"/>
        <end position="766"/>
    </location>
</feature>
<gene>
    <name evidence="3" type="ORF">SAMN02745724_01603</name>
</gene>
<dbReference type="InterPro" id="IPR027417">
    <property type="entry name" value="P-loop_NTPase"/>
</dbReference>
<dbReference type="PANTHER" id="PTHR10887:SF495">
    <property type="entry name" value="HELICASE SENATAXIN ISOFORM X1-RELATED"/>
    <property type="match status" value="1"/>
</dbReference>
<dbReference type="Gene3D" id="3.40.50.300">
    <property type="entry name" value="P-loop containing nucleotide triphosphate hydrolases"/>
    <property type="match status" value="2"/>
</dbReference>
<organism evidence="3 4">
    <name type="scientific">Pseudoalteromonas denitrificans DSM 6059</name>
    <dbReference type="NCBI Taxonomy" id="1123010"/>
    <lineage>
        <taxon>Bacteria</taxon>
        <taxon>Pseudomonadati</taxon>
        <taxon>Pseudomonadota</taxon>
        <taxon>Gammaproteobacteria</taxon>
        <taxon>Alteromonadales</taxon>
        <taxon>Pseudoalteromonadaceae</taxon>
        <taxon>Pseudoalteromonas</taxon>
    </lineage>
</organism>
<evidence type="ECO:0000259" key="1">
    <source>
        <dbReference type="Pfam" id="PF13086"/>
    </source>
</evidence>
<evidence type="ECO:0000313" key="4">
    <source>
        <dbReference type="Proteomes" id="UP000198862"/>
    </source>
</evidence>
<dbReference type="SUPFAM" id="SSF52540">
    <property type="entry name" value="P-loop containing nucleoside triphosphate hydrolases"/>
    <property type="match status" value="1"/>
</dbReference>
<dbReference type="GO" id="GO:0004386">
    <property type="term" value="F:helicase activity"/>
    <property type="evidence" value="ECO:0007669"/>
    <property type="project" value="InterPro"/>
</dbReference>
<dbReference type="InterPro" id="IPR047187">
    <property type="entry name" value="SF1_C_Upf1"/>
</dbReference>
<dbReference type="AlphaFoldDB" id="A0A1I1J000"/>
<accession>A0A1I1J000</accession>
<evidence type="ECO:0000259" key="2">
    <source>
        <dbReference type="Pfam" id="PF13087"/>
    </source>
</evidence>
<protein>
    <submittedName>
        <fullName evidence="3">AAA domain-containing protein</fullName>
    </submittedName>
</protein>